<gene>
    <name evidence="6" type="ORF">DYB36_004347</name>
</gene>
<feature type="region of interest" description="Disordered" evidence="4">
    <location>
        <begin position="49"/>
        <end position="138"/>
    </location>
</feature>
<dbReference type="InterPro" id="IPR013087">
    <property type="entry name" value="Znf_C2H2_type"/>
</dbReference>
<dbReference type="VEuPathDB" id="FungiDB:H257_04116"/>
<name>A0A397AQV0_APHAT</name>
<accession>A0A397AQV0</accession>
<sequence>MVDNLTLVCGSIQTSEELRLLIGANSNIDGTMEPSQDDVNQVAPQAEAVLEPPPVDGVQQHSPPVNQYPAASAASSYPPPPQNRSRSPYRGGGRNRSRSRSPPRRRSRSPPYRGRRRSYERDDRFRGPGGPEQYPQRAETEALESYKAFMMRQEDNVAPEVCLQRYEDYKKRVLVKSSRSFFDLHKMEEWLQERYSPAIRHRHQQQKLSKKRADAKAFADRVKTTPLSFDEAAWGDDAPSSQPPASDLEDSARLLYIRRIPCSCPFAVLSEAIHNQGAFDDLLMSDPLKKKDMEYERSAYILYPTAAAATAAMPKLQNLLVEAPEMPHPLRLQVMIYRTRAPLKTPSYMSLPDRIAFDFDQALYLATLLDKQSFGNDETVGIEAILADVEAATTAHRLDVVIAYLRRVHYFIYYAGVQCLDMGDVMHAYPAVFVRPAATDRDIDDDKVFSTTDGGATAGSGWGAWSVSLDERIAAHLKANAPSVVEAKRAAELAMVHDIEAREEVALEPVYHSYTEKAGDDGKHRCLLCTKLFKSVEFVKKHIRNKHPELVVEKIVSAGEGCMWDEYREDPDRPMDPIVMTNQPVVHLRGGAGYDSRSRDSSYYGRGGGGGGYRQAPSYYDNGGGPRGGGYRGGRGGGGYHNAPNYPRRYDARPPPPRSDGRPLPVDPRQISTSYQDLDSIHTPAVKLDFQDALGSLPPPKKLKKADDGHVDG</sequence>
<evidence type="ECO:0000256" key="2">
    <source>
        <dbReference type="ARBA" id="ARBA00005407"/>
    </source>
</evidence>
<evidence type="ECO:0000256" key="4">
    <source>
        <dbReference type="SAM" id="MobiDB-lite"/>
    </source>
</evidence>
<comment type="subcellular location">
    <subcellularLocation>
        <location evidence="1">Nucleus</location>
    </subcellularLocation>
</comment>
<reference evidence="6 7" key="1">
    <citation type="submission" date="2018-08" db="EMBL/GenBank/DDBJ databases">
        <title>Aphanomyces genome sequencing and annotation.</title>
        <authorList>
            <person name="Minardi D."/>
            <person name="Oidtmann B."/>
            <person name="Van Der Giezen M."/>
            <person name="Studholme D.J."/>
        </authorList>
    </citation>
    <scope>NUCLEOTIDE SEQUENCE [LARGE SCALE GENOMIC DNA]</scope>
    <source>
        <strain evidence="6 7">Kv</strain>
    </source>
</reference>
<feature type="domain" description="C2H2-type" evidence="5">
    <location>
        <begin position="526"/>
        <end position="547"/>
    </location>
</feature>
<dbReference type="Proteomes" id="UP000265427">
    <property type="component" value="Unassembled WGS sequence"/>
</dbReference>
<dbReference type="PANTHER" id="PTHR13165:SF0">
    <property type="entry name" value="SERRATE RNA EFFECTOR MOLECULE HOMOLOG"/>
    <property type="match status" value="1"/>
</dbReference>
<dbReference type="InterPro" id="IPR007042">
    <property type="entry name" value="SERRATE/Ars2_C"/>
</dbReference>
<feature type="compositionally biased region" description="Basic residues" evidence="4">
    <location>
        <begin position="93"/>
        <end position="116"/>
    </location>
</feature>
<feature type="compositionally biased region" description="Gly residues" evidence="4">
    <location>
        <begin position="622"/>
        <end position="640"/>
    </location>
</feature>
<dbReference type="GO" id="GO:0031053">
    <property type="term" value="P:primary miRNA processing"/>
    <property type="evidence" value="ECO:0007669"/>
    <property type="project" value="TreeGrafter"/>
</dbReference>
<evidence type="ECO:0000259" key="5">
    <source>
        <dbReference type="PROSITE" id="PS00028"/>
    </source>
</evidence>
<dbReference type="Pfam" id="PF12066">
    <property type="entry name" value="SERRATE_Ars2_N"/>
    <property type="match status" value="1"/>
</dbReference>
<evidence type="ECO:0000256" key="3">
    <source>
        <dbReference type="ARBA" id="ARBA00023242"/>
    </source>
</evidence>
<dbReference type="EMBL" id="QUSZ01005842">
    <property type="protein sequence ID" value="RHY08017.1"/>
    <property type="molecule type" value="Genomic_DNA"/>
</dbReference>
<feature type="compositionally biased region" description="Basic and acidic residues" evidence="4">
    <location>
        <begin position="117"/>
        <end position="126"/>
    </location>
</feature>
<protein>
    <recommendedName>
        <fullName evidence="5">C2H2-type domain-containing protein</fullName>
    </recommendedName>
</protein>
<dbReference type="PROSITE" id="PS00028">
    <property type="entry name" value="ZINC_FINGER_C2H2_1"/>
    <property type="match status" value="1"/>
</dbReference>
<dbReference type="InterPro" id="IPR021933">
    <property type="entry name" value="SERRATE/Ars2_N"/>
</dbReference>
<dbReference type="InterPro" id="IPR039727">
    <property type="entry name" value="SE/Ars2"/>
</dbReference>
<dbReference type="Pfam" id="PF04959">
    <property type="entry name" value="ARS2"/>
    <property type="match status" value="1"/>
</dbReference>
<evidence type="ECO:0000313" key="6">
    <source>
        <dbReference type="EMBL" id="RHY08017.1"/>
    </source>
</evidence>
<comment type="similarity">
    <text evidence="2">Belongs to the ARS2 family.</text>
</comment>
<dbReference type="PANTHER" id="PTHR13165">
    <property type="entry name" value="ARSENITE-RESISTANCE PROTEIN 2"/>
    <property type="match status" value="1"/>
</dbReference>
<evidence type="ECO:0000256" key="1">
    <source>
        <dbReference type="ARBA" id="ARBA00004123"/>
    </source>
</evidence>
<organism evidence="6 7">
    <name type="scientific">Aphanomyces astaci</name>
    <name type="common">Crayfish plague agent</name>
    <dbReference type="NCBI Taxonomy" id="112090"/>
    <lineage>
        <taxon>Eukaryota</taxon>
        <taxon>Sar</taxon>
        <taxon>Stramenopiles</taxon>
        <taxon>Oomycota</taxon>
        <taxon>Saprolegniomycetes</taxon>
        <taxon>Saprolegniales</taxon>
        <taxon>Verrucalvaceae</taxon>
        <taxon>Aphanomyces</taxon>
    </lineage>
</organism>
<dbReference type="GO" id="GO:0016604">
    <property type="term" value="C:nuclear body"/>
    <property type="evidence" value="ECO:0007669"/>
    <property type="project" value="TreeGrafter"/>
</dbReference>
<dbReference type="AlphaFoldDB" id="A0A397AQV0"/>
<keyword evidence="3" id="KW-0539">Nucleus</keyword>
<evidence type="ECO:0000313" key="7">
    <source>
        <dbReference type="Proteomes" id="UP000265427"/>
    </source>
</evidence>
<feature type="region of interest" description="Disordered" evidence="4">
    <location>
        <begin position="589"/>
        <end position="713"/>
    </location>
</feature>
<comment type="caution">
    <text evidence="6">The sequence shown here is derived from an EMBL/GenBank/DDBJ whole genome shotgun (WGS) entry which is preliminary data.</text>
</comment>
<proteinExistence type="inferred from homology"/>